<reference evidence="9" key="1">
    <citation type="submission" date="2021-01" db="UniProtKB">
        <authorList>
            <consortium name="EnsemblMetazoa"/>
        </authorList>
    </citation>
    <scope>IDENTIFICATION</scope>
</reference>
<evidence type="ECO:0000256" key="4">
    <source>
        <dbReference type="ARBA" id="ARBA00023002"/>
    </source>
</evidence>
<evidence type="ECO:0000256" key="5">
    <source>
        <dbReference type="ARBA" id="ARBA00023004"/>
    </source>
</evidence>
<dbReference type="EnsemblMetazoa" id="CLYHEMT014548.1">
    <property type="protein sequence ID" value="CLYHEMP014548.1"/>
    <property type="gene ID" value="CLYHEMG014548"/>
</dbReference>
<keyword evidence="2 7" id="KW-0349">Heme</keyword>
<feature type="binding site" description="axial binding residue" evidence="7">
    <location>
        <position position="198"/>
    </location>
    <ligand>
        <name>heme</name>
        <dbReference type="ChEBI" id="CHEBI:30413"/>
    </ligand>
    <ligandPart>
        <name>Fe</name>
        <dbReference type="ChEBI" id="CHEBI:18248"/>
    </ligandPart>
</feature>
<organism evidence="9 10">
    <name type="scientific">Clytia hemisphaerica</name>
    <dbReference type="NCBI Taxonomy" id="252671"/>
    <lineage>
        <taxon>Eukaryota</taxon>
        <taxon>Metazoa</taxon>
        <taxon>Cnidaria</taxon>
        <taxon>Hydrozoa</taxon>
        <taxon>Hydroidolina</taxon>
        <taxon>Leptothecata</taxon>
        <taxon>Obeliida</taxon>
        <taxon>Clytiidae</taxon>
        <taxon>Clytia</taxon>
    </lineage>
</organism>
<comment type="similarity">
    <text evidence="1 8">Belongs to the cytochrome P450 family.</text>
</comment>
<keyword evidence="5 7" id="KW-0408">Iron</keyword>
<protein>
    <submittedName>
        <fullName evidence="9">Uncharacterized protein</fullName>
    </submittedName>
</protein>
<proteinExistence type="inferred from homology"/>
<evidence type="ECO:0000256" key="1">
    <source>
        <dbReference type="ARBA" id="ARBA00010617"/>
    </source>
</evidence>
<dbReference type="InterPro" id="IPR036396">
    <property type="entry name" value="Cyt_P450_sf"/>
</dbReference>
<dbReference type="PROSITE" id="PS00086">
    <property type="entry name" value="CYTOCHROME_P450"/>
    <property type="match status" value="1"/>
</dbReference>
<dbReference type="GO" id="GO:0042448">
    <property type="term" value="P:progesterone metabolic process"/>
    <property type="evidence" value="ECO:0007669"/>
    <property type="project" value="TreeGrafter"/>
</dbReference>
<keyword evidence="6 8" id="KW-0503">Monooxygenase</keyword>
<keyword evidence="10" id="KW-1185">Reference proteome</keyword>
<dbReference type="AlphaFoldDB" id="A0A7M5WXU7"/>
<evidence type="ECO:0000313" key="10">
    <source>
        <dbReference type="Proteomes" id="UP000594262"/>
    </source>
</evidence>
<accession>A0A7M5WXU7</accession>
<dbReference type="SUPFAM" id="SSF48264">
    <property type="entry name" value="Cytochrome P450"/>
    <property type="match status" value="1"/>
</dbReference>
<dbReference type="OrthoDB" id="1418422at2759"/>
<dbReference type="GO" id="GO:0005506">
    <property type="term" value="F:iron ion binding"/>
    <property type="evidence" value="ECO:0007669"/>
    <property type="project" value="InterPro"/>
</dbReference>
<dbReference type="PRINTS" id="PR00463">
    <property type="entry name" value="EP450I"/>
</dbReference>
<dbReference type="GO" id="GO:0042446">
    <property type="term" value="P:hormone biosynthetic process"/>
    <property type="evidence" value="ECO:0007669"/>
    <property type="project" value="TreeGrafter"/>
</dbReference>
<dbReference type="RefSeq" id="XP_066928077.1">
    <property type="nucleotide sequence ID" value="XM_067071976.1"/>
</dbReference>
<evidence type="ECO:0000313" key="9">
    <source>
        <dbReference type="EnsemblMetazoa" id="CLYHEMP014548.1"/>
    </source>
</evidence>
<dbReference type="InterPro" id="IPR002401">
    <property type="entry name" value="Cyt_P450_E_grp-I"/>
</dbReference>
<dbReference type="PANTHER" id="PTHR24289">
    <property type="entry name" value="STEROID 17-ALPHA-HYDROXYLASE/17,20 LYASE"/>
    <property type="match status" value="1"/>
</dbReference>
<name>A0A7M5WXU7_9CNID</name>
<evidence type="ECO:0000256" key="7">
    <source>
        <dbReference type="PIRSR" id="PIRSR602401-1"/>
    </source>
</evidence>
<keyword evidence="3 7" id="KW-0479">Metal-binding</keyword>
<dbReference type="Pfam" id="PF00067">
    <property type="entry name" value="p450"/>
    <property type="match status" value="1"/>
</dbReference>
<dbReference type="GeneID" id="136815518"/>
<evidence type="ECO:0000256" key="3">
    <source>
        <dbReference type="ARBA" id="ARBA00022723"/>
    </source>
</evidence>
<evidence type="ECO:0000256" key="6">
    <source>
        <dbReference type="ARBA" id="ARBA00023033"/>
    </source>
</evidence>
<dbReference type="Proteomes" id="UP000594262">
    <property type="component" value="Unplaced"/>
</dbReference>
<dbReference type="PRINTS" id="PR00385">
    <property type="entry name" value="P450"/>
</dbReference>
<dbReference type="Gene3D" id="1.10.630.10">
    <property type="entry name" value="Cytochrome P450"/>
    <property type="match status" value="1"/>
</dbReference>
<dbReference type="PANTHER" id="PTHR24289:SF1">
    <property type="entry name" value="STEROID 17-ALPHA-HYDROXYLASE_17,20 LYASE"/>
    <property type="match status" value="1"/>
</dbReference>
<dbReference type="GO" id="GO:0020037">
    <property type="term" value="F:heme binding"/>
    <property type="evidence" value="ECO:0007669"/>
    <property type="project" value="InterPro"/>
</dbReference>
<dbReference type="GO" id="GO:0004508">
    <property type="term" value="F:steroid 17-alpha-monooxygenase activity"/>
    <property type="evidence" value="ECO:0007669"/>
    <property type="project" value="TreeGrafter"/>
</dbReference>
<keyword evidence="4 8" id="KW-0560">Oxidoreductase</keyword>
<sequence length="256" mass="29238">MHKMFEEHIASFNPEKIRDVTDNLIAFSQNKQLLESVEIQDWTQKDILEAVIPSLFFAAVETSLTTIRWCLIYLIRNPHVQTKIYEEILQNVGLKRQTEAADVDSLPFVQAVMLETNRRASILPINVPHKTLVDTSVVGKTVPKDTRVFFNLYSMHHDPTHWDEPGKFKPERWLNADGSLKKEKATHYLPFGAGIRVCLGERMAKMQMFLIVTRLLTNFEISLAPGETLPGSEDGVLGITLQPPPFKMILNTRKIE</sequence>
<dbReference type="InterPro" id="IPR017972">
    <property type="entry name" value="Cyt_P450_CS"/>
</dbReference>
<evidence type="ECO:0000256" key="2">
    <source>
        <dbReference type="ARBA" id="ARBA00022617"/>
    </source>
</evidence>
<evidence type="ECO:0000256" key="8">
    <source>
        <dbReference type="RuleBase" id="RU000461"/>
    </source>
</evidence>
<dbReference type="InterPro" id="IPR001128">
    <property type="entry name" value="Cyt_P450"/>
</dbReference>
<comment type="cofactor">
    <cofactor evidence="7">
        <name>heme</name>
        <dbReference type="ChEBI" id="CHEBI:30413"/>
    </cofactor>
</comment>